<sequence length="577" mass="66033">MSSRTLQFFFTLLLFFSEPVISKANVPQEYPEINVVNKLIGEKNFKAANILLDQLIFKNRKTKNKEFIAKLYSTSGNLNLSQRNIDKALQAYFSSLNYLDSTQNPLAVSKVYSNIGTLYAILKNLPKGKEYYLKSLSTNKEGNSDHLKTLSNIAGVYIELAEDNNALQSFSAAIKLAEKLADLPMEAVLQTNLGNYFLKKKQWTKAINASKRSILIRTQLKQPVSVITLNNLGYALAQTGKNSAAINYYKTALPTANSLEKKQLYFNLYNASKAMHELPAALQYMEQYNSISDSLTRLNYDNKVAELTASYESTQKEGKINALQKENIVQKLQLREQTYLILAAILIVLLISILLYMRIKNHHVKGALEKSQLKRQMLLLQLNPHFIFNALQSVQNFIRSKDQQHSMEYLESFSRLIRLILENSDKDLITLAQEIEILEHYLHLQQLANGSSFSYQIETGPGIEPEMMEIPVMLLQPFVENAVVHGVKNHPQGKILIRFELQQQSLHIWIRDNGNDFQKIPDYSNNSLHRSMGMTILEQRITELNKERRQYIQLSIRHPDSTAIDYPGTSVHFKFNN</sequence>
<feature type="domain" description="Signal transduction histidine kinase internal region" evidence="2">
    <location>
        <begin position="376"/>
        <end position="450"/>
    </location>
</feature>
<evidence type="ECO:0000256" key="1">
    <source>
        <dbReference type="SAM" id="Phobius"/>
    </source>
</evidence>
<dbReference type="InterPro" id="IPR050640">
    <property type="entry name" value="Bact_2-comp_sensor_kinase"/>
</dbReference>
<gene>
    <name evidence="3" type="ORF">HDE69_002956</name>
</gene>
<dbReference type="PANTHER" id="PTHR34220">
    <property type="entry name" value="SENSOR HISTIDINE KINASE YPDA"/>
    <property type="match status" value="1"/>
</dbReference>
<evidence type="ECO:0000313" key="4">
    <source>
        <dbReference type="Proteomes" id="UP000537718"/>
    </source>
</evidence>
<keyword evidence="3" id="KW-0418">Kinase</keyword>
<dbReference type="InterPro" id="IPR011990">
    <property type="entry name" value="TPR-like_helical_dom_sf"/>
</dbReference>
<dbReference type="Pfam" id="PF13181">
    <property type="entry name" value="TPR_8"/>
    <property type="match status" value="1"/>
</dbReference>
<dbReference type="AlphaFoldDB" id="A0A7W9DK91"/>
<dbReference type="InterPro" id="IPR010559">
    <property type="entry name" value="Sig_transdc_His_kin_internal"/>
</dbReference>
<dbReference type="InterPro" id="IPR036890">
    <property type="entry name" value="HATPase_C_sf"/>
</dbReference>
<dbReference type="GO" id="GO:0000155">
    <property type="term" value="F:phosphorelay sensor kinase activity"/>
    <property type="evidence" value="ECO:0007669"/>
    <property type="project" value="InterPro"/>
</dbReference>
<proteinExistence type="predicted"/>
<name>A0A7W9DK91_9SPHI</name>
<dbReference type="RefSeq" id="WP_183867830.1">
    <property type="nucleotide sequence ID" value="NZ_JACHCF010000006.1"/>
</dbReference>
<dbReference type="InterPro" id="IPR019734">
    <property type="entry name" value="TPR_rpt"/>
</dbReference>
<keyword evidence="3" id="KW-0808">Transferase</keyword>
<dbReference type="SUPFAM" id="SSF48452">
    <property type="entry name" value="TPR-like"/>
    <property type="match status" value="2"/>
</dbReference>
<organism evidence="3 4">
    <name type="scientific">Pedobacter cryoconitis</name>
    <dbReference type="NCBI Taxonomy" id="188932"/>
    <lineage>
        <taxon>Bacteria</taxon>
        <taxon>Pseudomonadati</taxon>
        <taxon>Bacteroidota</taxon>
        <taxon>Sphingobacteriia</taxon>
        <taxon>Sphingobacteriales</taxon>
        <taxon>Sphingobacteriaceae</taxon>
        <taxon>Pedobacter</taxon>
    </lineage>
</organism>
<keyword evidence="1" id="KW-0472">Membrane</keyword>
<dbReference type="Gene3D" id="3.30.565.10">
    <property type="entry name" value="Histidine kinase-like ATPase, C-terminal domain"/>
    <property type="match status" value="1"/>
</dbReference>
<comment type="caution">
    <text evidence="3">The sequence shown here is derived from an EMBL/GenBank/DDBJ whole genome shotgun (WGS) entry which is preliminary data.</text>
</comment>
<dbReference type="EMBL" id="JACHCF010000006">
    <property type="protein sequence ID" value="MBB5621893.1"/>
    <property type="molecule type" value="Genomic_DNA"/>
</dbReference>
<dbReference type="PANTHER" id="PTHR34220:SF7">
    <property type="entry name" value="SENSOR HISTIDINE KINASE YPDA"/>
    <property type="match status" value="1"/>
</dbReference>
<dbReference type="SUPFAM" id="SSF55874">
    <property type="entry name" value="ATPase domain of HSP90 chaperone/DNA topoisomerase II/histidine kinase"/>
    <property type="match status" value="1"/>
</dbReference>
<dbReference type="SMART" id="SM00028">
    <property type="entry name" value="TPR"/>
    <property type="match status" value="5"/>
</dbReference>
<dbReference type="Gene3D" id="1.25.40.10">
    <property type="entry name" value="Tetratricopeptide repeat domain"/>
    <property type="match status" value="2"/>
</dbReference>
<dbReference type="Pfam" id="PF13424">
    <property type="entry name" value="TPR_12"/>
    <property type="match status" value="1"/>
</dbReference>
<reference evidence="3 4" key="1">
    <citation type="submission" date="2020-08" db="EMBL/GenBank/DDBJ databases">
        <title>Genomic Encyclopedia of Type Strains, Phase IV (KMG-V): Genome sequencing to study the core and pangenomes of soil and plant-associated prokaryotes.</title>
        <authorList>
            <person name="Whitman W."/>
        </authorList>
    </citation>
    <scope>NUCLEOTIDE SEQUENCE [LARGE SCALE GENOMIC DNA]</scope>
    <source>
        <strain evidence="3 4">MP7CTX6</strain>
    </source>
</reference>
<keyword evidence="1" id="KW-0812">Transmembrane</keyword>
<evidence type="ECO:0000259" key="2">
    <source>
        <dbReference type="Pfam" id="PF06580"/>
    </source>
</evidence>
<dbReference type="Proteomes" id="UP000537718">
    <property type="component" value="Unassembled WGS sequence"/>
</dbReference>
<protein>
    <submittedName>
        <fullName evidence="3">Two-component sensor histidine kinase</fullName>
    </submittedName>
</protein>
<feature type="transmembrane region" description="Helical" evidence="1">
    <location>
        <begin position="339"/>
        <end position="357"/>
    </location>
</feature>
<dbReference type="GO" id="GO:0016020">
    <property type="term" value="C:membrane"/>
    <property type="evidence" value="ECO:0007669"/>
    <property type="project" value="InterPro"/>
</dbReference>
<accession>A0A7W9DK91</accession>
<dbReference type="Pfam" id="PF06580">
    <property type="entry name" value="His_kinase"/>
    <property type="match status" value="1"/>
</dbReference>
<evidence type="ECO:0000313" key="3">
    <source>
        <dbReference type="EMBL" id="MBB5621893.1"/>
    </source>
</evidence>
<keyword evidence="1" id="KW-1133">Transmembrane helix</keyword>